<keyword evidence="4 10" id="KW-0489">Methyltransferase</keyword>
<dbReference type="InterPro" id="IPR036974">
    <property type="entry name" value="PUA_sf"/>
</dbReference>
<dbReference type="EMBL" id="NQJD01000026">
    <property type="protein sequence ID" value="TAA74452.1"/>
    <property type="molecule type" value="Genomic_DNA"/>
</dbReference>
<keyword evidence="5 10" id="KW-0808">Transferase</keyword>
<dbReference type="Pfam" id="PF10672">
    <property type="entry name" value="Methyltrans_SAM"/>
    <property type="match status" value="1"/>
</dbReference>
<dbReference type="InterPro" id="IPR019614">
    <property type="entry name" value="SAM-dep_methyl-trfase"/>
</dbReference>
<organism evidence="10 11">
    <name type="scientific">Candidatus Electronema aureum</name>
    <dbReference type="NCBI Taxonomy" id="2005002"/>
    <lineage>
        <taxon>Bacteria</taxon>
        <taxon>Pseudomonadati</taxon>
        <taxon>Thermodesulfobacteriota</taxon>
        <taxon>Desulfobulbia</taxon>
        <taxon>Desulfobulbales</taxon>
        <taxon>Desulfobulbaceae</taxon>
        <taxon>Candidatus Electronema</taxon>
    </lineage>
</organism>
<dbReference type="GO" id="GO:0006364">
    <property type="term" value="P:rRNA processing"/>
    <property type="evidence" value="ECO:0007669"/>
    <property type="project" value="UniProtKB-KW"/>
</dbReference>
<proteinExistence type="inferred from homology"/>
<dbReference type="CDD" id="cd21153">
    <property type="entry name" value="PUA_RlmI"/>
    <property type="match status" value="1"/>
</dbReference>
<dbReference type="Gene3D" id="3.30.750.80">
    <property type="entry name" value="RNA methyltransferase domain (HRMD) like"/>
    <property type="match status" value="1"/>
</dbReference>
<dbReference type="GO" id="GO:0032259">
    <property type="term" value="P:methylation"/>
    <property type="evidence" value="ECO:0007669"/>
    <property type="project" value="UniProtKB-KW"/>
</dbReference>
<dbReference type="InterPro" id="IPR029063">
    <property type="entry name" value="SAM-dependent_MTases_sf"/>
</dbReference>
<dbReference type="Gene3D" id="2.30.130.10">
    <property type="entry name" value="PUA domain"/>
    <property type="match status" value="1"/>
</dbReference>
<dbReference type="InterPro" id="IPR041532">
    <property type="entry name" value="RlmI-like_PUA"/>
</dbReference>
<name>A0A521G0B7_9BACT</name>
<evidence type="ECO:0000256" key="4">
    <source>
        <dbReference type="ARBA" id="ARBA00022603"/>
    </source>
</evidence>
<dbReference type="CDD" id="cd11572">
    <property type="entry name" value="RlmI_M_like"/>
    <property type="match status" value="1"/>
</dbReference>
<dbReference type="Gene3D" id="3.40.50.150">
    <property type="entry name" value="Vaccinia Virus protein VP39"/>
    <property type="match status" value="1"/>
</dbReference>
<keyword evidence="6" id="KW-0949">S-adenosyl-L-methionine</keyword>
<keyword evidence="3" id="KW-0698">rRNA processing</keyword>
<dbReference type="GO" id="GO:0003723">
    <property type="term" value="F:RNA binding"/>
    <property type="evidence" value="ECO:0007669"/>
    <property type="project" value="UniProtKB-KW"/>
</dbReference>
<dbReference type="Proteomes" id="UP000316238">
    <property type="component" value="Unassembled WGS sequence"/>
</dbReference>
<comment type="caution">
    <text evidence="10">The sequence shown here is derived from an EMBL/GenBank/DDBJ whole genome shotgun (WGS) entry which is preliminary data.</text>
</comment>
<dbReference type="PROSITE" id="PS50890">
    <property type="entry name" value="PUA"/>
    <property type="match status" value="1"/>
</dbReference>
<evidence type="ECO:0000256" key="1">
    <source>
        <dbReference type="ARBA" id="ARBA00004496"/>
    </source>
</evidence>
<evidence type="ECO:0000259" key="9">
    <source>
        <dbReference type="SMART" id="SM00359"/>
    </source>
</evidence>
<accession>A0A521G0B7</accession>
<dbReference type="PANTHER" id="PTHR42873">
    <property type="entry name" value="RIBOSOMAL RNA LARGE SUBUNIT METHYLTRANSFERASE"/>
    <property type="match status" value="1"/>
</dbReference>
<comment type="subcellular location">
    <subcellularLocation>
        <location evidence="1">Cytoplasm</location>
    </subcellularLocation>
</comment>
<dbReference type="Pfam" id="PF17785">
    <property type="entry name" value="PUA_3"/>
    <property type="match status" value="1"/>
</dbReference>
<dbReference type="GO" id="GO:0005737">
    <property type="term" value="C:cytoplasm"/>
    <property type="evidence" value="ECO:0007669"/>
    <property type="project" value="UniProtKB-SubCell"/>
</dbReference>
<sequence>MNKLILKEGRERSLLHGHPWLFSGAVQRVEGNPQPGTTVDAFSANGQCLGRGAYSPSSQIRLRIWTFDEQELVDEAFFARRIQTAINLRESLGISTQTNAYRLIAAEADGLPGLITDRYGDFIVCQFLSIGAERWKKVLIEQLKQATGLHNIYERSDVEVRKKEGLQPCKGLLCGEEPPTLLEIEENGLKFLVDLKEGHKTGFYLDQRDNRNIVRSHSLDAEVLNCFAYTGGFGISALKGGAKHVVHAEDRADFISMIDDNARLNGFPDNACTSIKADVFQLLRQYLKEGRTFDLIILDPPKFAESQTNMERASRGYKDINLLAFKLLRPGGLLFTFSCSGLMKMELFQKIVADAATDSGRDVQLLRWLGQSADHPVKLAIPETQYLKGLCVRVR</sequence>
<evidence type="ECO:0000313" key="11">
    <source>
        <dbReference type="Proteomes" id="UP000316238"/>
    </source>
</evidence>
<evidence type="ECO:0000256" key="7">
    <source>
        <dbReference type="ARBA" id="ARBA00022884"/>
    </source>
</evidence>
<protein>
    <submittedName>
        <fullName evidence="10">23S rRNA (Cytosine1962-C5)-methyltransferase</fullName>
        <ecNumber evidence="10">2.1.1.191</ecNumber>
    </submittedName>
</protein>
<dbReference type="SMART" id="SM00359">
    <property type="entry name" value="PUA"/>
    <property type="match status" value="1"/>
</dbReference>
<dbReference type="SUPFAM" id="SSF53335">
    <property type="entry name" value="S-adenosyl-L-methionine-dependent methyltransferases"/>
    <property type="match status" value="1"/>
</dbReference>
<keyword evidence="2" id="KW-0963">Cytoplasm</keyword>
<evidence type="ECO:0000256" key="5">
    <source>
        <dbReference type="ARBA" id="ARBA00022679"/>
    </source>
</evidence>
<dbReference type="PANTHER" id="PTHR42873:SF1">
    <property type="entry name" value="S-ADENOSYLMETHIONINE-DEPENDENT METHYLTRANSFERASE DOMAIN-CONTAINING PROTEIN"/>
    <property type="match status" value="1"/>
</dbReference>
<reference evidence="10" key="1">
    <citation type="submission" date="2017-07" db="EMBL/GenBank/DDBJ databases">
        <title>The cable genome - Insights into the physiology and evolution of filamentous bacteria capable of sulfide oxidation via long distance electron transfer.</title>
        <authorList>
            <person name="Thorup C."/>
            <person name="Bjerg J.T."/>
            <person name="Schreiber L."/>
            <person name="Nielsen L.P."/>
            <person name="Kjeldsen K.U."/>
            <person name="Boesen T."/>
            <person name="Boggild A."/>
            <person name="Meysman F."/>
            <person name="Geelhoed J."/>
            <person name="Schramm A."/>
        </authorList>
    </citation>
    <scope>NUCLEOTIDE SEQUENCE [LARGE SCALE GENOMIC DNA]</scope>
    <source>
        <strain evidence="10">GS</strain>
    </source>
</reference>
<evidence type="ECO:0000256" key="6">
    <source>
        <dbReference type="ARBA" id="ARBA00022691"/>
    </source>
</evidence>
<dbReference type="SUPFAM" id="SSF88697">
    <property type="entry name" value="PUA domain-like"/>
    <property type="match status" value="1"/>
</dbReference>
<keyword evidence="11" id="KW-1185">Reference proteome</keyword>
<evidence type="ECO:0000313" key="10">
    <source>
        <dbReference type="EMBL" id="TAA74452.1"/>
    </source>
</evidence>
<dbReference type="AlphaFoldDB" id="A0A521G0B7"/>
<comment type="similarity">
    <text evidence="8">Belongs to the methyltransferase superfamily. RlmI family.</text>
</comment>
<evidence type="ECO:0000256" key="3">
    <source>
        <dbReference type="ARBA" id="ARBA00022552"/>
    </source>
</evidence>
<dbReference type="InterPro" id="IPR015947">
    <property type="entry name" value="PUA-like_sf"/>
</dbReference>
<dbReference type="CDD" id="cd02440">
    <property type="entry name" value="AdoMet_MTases"/>
    <property type="match status" value="1"/>
</dbReference>
<evidence type="ECO:0000256" key="2">
    <source>
        <dbReference type="ARBA" id="ARBA00022490"/>
    </source>
</evidence>
<dbReference type="GO" id="GO:0008168">
    <property type="term" value="F:methyltransferase activity"/>
    <property type="evidence" value="ECO:0007669"/>
    <property type="project" value="UniProtKB-KW"/>
</dbReference>
<feature type="domain" description="PUA" evidence="9">
    <location>
        <begin position="2"/>
        <end position="87"/>
    </location>
</feature>
<gene>
    <name evidence="10" type="ORF">CDV28_12612</name>
</gene>
<dbReference type="InterPro" id="IPR002478">
    <property type="entry name" value="PUA"/>
</dbReference>
<evidence type="ECO:0000256" key="8">
    <source>
        <dbReference type="ARBA" id="ARBA00038091"/>
    </source>
</evidence>
<dbReference type="EC" id="2.1.1.191" evidence="10"/>
<keyword evidence="7" id="KW-0694">RNA-binding</keyword>